<accession>A0A2R6WEV8</accession>
<dbReference type="Gramene" id="Mp7g01420.1">
    <property type="protein sequence ID" value="Mp7g01420.1.cds1"/>
    <property type="gene ID" value="Mp7g01420"/>
</dbReference>
<gene>
    <name evidence="1" type="ORF">MARPO_0099s0016</name>
</gene>
<sequence>MPRYAPSHILFHMNRHAGRSGSTNRSGVARIHGECYGLCIFAADRHIQHTRTGCASGSLRIKFISCSNTKFLDMIEVGFRRISSKFRDGARYSWVIHLWKTLSIDILSVSASEIVTIIWT</sequence>
<organism evidence="1 2">
    <name type="scientific">Marchantia polymorpha</name>
    <name type="common">Common liverwort</name>
    <name type="synonym">Marchantia aquatica</name>
    <dbReference type="NCBI Taxonomy" id="3197"/>
    <lineage>
        <taxon>Eukaryota</taxon>
        <taxon>Viridiplantae</taxon>
        <taxon>Streptophyta</taxon>
        <taxon>Embryophyta</taxon>
        <taxon>Marchantiophyta</taxon>
        <taxon>Marchantiopsida</taxon>
        <taxon>Marchantiidae</taxon>
        <taxon>Marchantiales</taxon>
        <taxon>Marchantiaceae</taxon>
        <taxon>Marchantia</taxon>
    </lineage>
</organism>
<dbReference type="EMBL" id="KZ772771">
    <property type="protein sequence ID" value="PTQ32377.1"/>
    <property type="molecule type" value="Genomic_DNA"/>
</dbReference>
<dbReference type="Proteomes" id="UP000244005">
    <property type="component" value="Unassembled WGS sequence"/>
</dbReference>
<keyword evidence="2" id="KW-1185">Reference proteome</keyword>
<name>A0A2R6WEV8_MARPO</name>
<proteinExistence type="predicted"/>
<reference evidence="2" key="1">
    <citation type="journal article" date="2017" name="Cell">
        <title>Insights into land plant evolution garnered from the Marchantia polymorpha genome.</title>
        <authorList>
            <person name="Bowman J.L."/>
            <person name="Kohchi T."/>
            <person name="Yamato K.T."/>
            <person name="Jenkins J."/>
            <person name="Shu S."/>
            <person name="Ishizaki K."/>
            <person name="Yamaoka S."/>
            <person name="Nishihama R."/>
            <person name="Nakamura Y."/>
            <person name="Berger F."/>
            <person name="Adam C."/>
            <person name="Aki S.S."/>
            <person name="Althoff F."/>
            <person name="Araki T."/>
            <person name="Arteaga-Vazquez M.A."/>
            <person name="Balasubrmanian S."/>
            <person name="Barry K."/>
            <person name="Bauer D."/>
            <person name="Boehm C.R."/>
            <person name="Briginshaw L."/>
            <person name="Caballero-Perez J."/>
            <person name="Catarino B."/>
            <person name="Chen F."/>
            <person name="Chiyoda S."/>
            <person name="Chovatia M."/>
            <person name="Davies K.M."/>
            <person name="Delmans M."/>
            <person name="Demura T."/>
            <person name="Dierschke T."/>
            <person name="Dolan L."/>
            <person name="Dorantes-Acosta A.E."/>
            <person name="Eklund D.M."/>
            <person name="Florent S.N."/>
            <person name="Flores-Sandoval E."/>
            <person name="Fujiyama A."/>
            <person name="Fukuzawa H."/>
            <person name="Galik B."/>
            <person name="Grimanelli D."/>
            <person name="Grimwood J."/>
            <person name="Grossniklaus U."/>
            <person name="Hamada T."/>
            <person name="Haseloff J."/>
            <person name="Hetherington A.J."/>
            <person name="Higo A."/>
            <person name="Hirakawa Y."/>
            <person name="Hundley H.N."/>
            <person name="Ikeda Y."/>
            <person name="Inoue K."/>
            <person name="Inoue S.I."/>
            <person name="Ishida S."/>
            <person name="Jia Q."/>
            <person name="Kakita M."/>
            <person name="Kanazawa T."/>
            <person name="Kawai Y."/>
            <person name="Kawashima T."/>
            <person name="Kennedy M."/>
            <person name="Kinose K."/>
            <person name="Kinoshita T."/>
            <person name="Kohara Y."/>
            <person name="Koide E."/>
            <person name="Komatsu K."/>
            <person name="Kopischke S."/>
            <person name="Kubo M."/>
            <person name="Kyozuka J."/>
            <person name="Lagercrantz U."/>
            <person name="Lin S.S."/>
            <person name="Lindquist E."/>
            <person name="Lipzen A.M."/>
            <person name="Lu C.W."/>
            <person name="De Luna E."/>
            <person name="Martienssen R.A."/>
            <person name="Minamino N."/>
            <person name="Mizutani M."/>
            <person name="Mizutani M."/>
            <person name="Mochizuki N."/>
            <person name="Monte I."/>
            <person name="Mosher R."/>
            <person name="Nagasaki H."/>
            <person name="Nakagami H."/>
            <person name="Naramoto S."/>
            <person name="Nishitani K."/>
            <person name="Ohtani M."/>
            <person name="Okamoto T."/>
            <person name="Okumura M."/>
            <person name="Phillips J."/>
            <person name="Pollak B."/>
            <person name="Reinders A."/>
            <person name="Rovekamp M."/>
            <person name="Sano R."/>
            <person name="Sawa S."/>
            <person name="Schmid M.W."/>
            <person name="Shirakawa M."/>
            <person name="Solano R."/>
            <person name="Spunde A."/>
            <person name="Suetsugu N."/>
            <person name="Sugano S."/>
            <person name="Sugiyama A."/>
            <person name="Sun R."/>
            <person name="Suzuki Y."/>
            <person name="Takenaka M."/>
            <person name="Takezawa D."/>
            <person name="Tomogane H."/>
            <person name="Tsuzuki M."/>
            <person name="Ueda T."/>
            <person name="Umeda M."/>
            <person name="Ward J.M."/>
            <person name="Watanabe Y."/>
            <person name="Yazaki K."/>
            <person name="Yokoyama R."/>
            <person name="Yoshitake Y."/>
            <person name="Yotsui I."/>
            <person name="Zachgo S."/>
            <person name="Schmutz J."/>
        </authorList>
    </citation>
    <scope>NUCLEOTIDE SEQUENCE [LARGE SCALE GENOMIC DNA]</scope>
    <source>
        <strain evidence="2">Tak-1</strain>
    </source>
</reference>
<evidence type="ECO:0000313" key="1">
    <source>
        <dbReference type="EMBL" id="PTQ32377.1"/>
    </source>
</evidence>
<protein>
    <submittedName>
        <fullName evidence="1">Uncharacterized protein</fullName>
    </submittedName>
</protein>
<evidence type="ECO:0000313" key="2">
    <source>
        <dbReference type="Proteomes" id="UP000244005"/>
    </source>
</evidence>
<dbReference type="AlphaFoldDB" id="A0A2R6WEV8"/>